<name>A0AB39CCC3_9VIRU</name>
<evidence type="ECO:0000313" key="1">
    <source>
        <dbReference type="EMBL" id="XDJ14556.1"/>
    </source>
</evidence>
<sequence>MTHTTSSRRMGNAMAEVLIEDFKKSGYISMFSEEKKSVRVGKNGDMLTIRCWNEAGYTHLEFIVSDKSQRVETLHHRFTTRNTGWTKVMRNISAQWELDMLWVCNKLAILLDLLYENFTINGERKELHQGGTGFSSIAKESVAAEWDSFRHSGSLAGGNEG</sequence>
<organism evidence="1">
    <name type="scientific">Pseudomonas phage RVTF4</name>
    <dbReference type="NCBI Taxonomy" id="3236931"/>
    <lineage>
        <taxon>Viruses</taxon>
    </lineage>
</organism>
<reference evidence="1" key="1">
    <citation type="submission" date="2024-07" db="EMBL/GenBank/DDBJ databases">
        <authorList>
            <person name="Bringhurst R.M."/>
            <person name="Homer T.E."/>
        </authorList>
    </citation>
    <scope>NUCLEOTIDE SEQUENCE</scope>
</reference>
<protein>
    <submittedName>
        <fullName evidence="1">Uncharacterized protein</fullName>
    </submittedName>
</protein>
<dbReference type="EMBL" id="PQ015378">
    <property type="protein sequence ID" value="XDJ14556.1"/>
    <property type="molecule type" value="Genomic_DNA"/>
</dbReference>
<accession>A0AB39CCC3</accession>
<proteinExistence type="predicted"/>